<protein>
    <submittedName>
        <fullName evidence="2">Uncharacterized protein</fullName>
    </submittedName>
</protein>
<evidence type="ECO:0000313" key="2">
    <source>
        <dbReference type="EMBL" id="KAF7471558.1"/>
    </source>
</evidence>
<dbReference type="EMBL" id="WJEC01006797">
    <property type="protein sequence ID" value="KAF7471558.1"/>
    <property type="molecule type" value="Genomic_DNA"/>
</dbReference>
<dbReference type="PANTHER" id="PTHR47733">
    <property type="entry name" value="ATAXIN-7 LIKE PROTEIN 3B, ATXN7L3B"/>
    <property type="match status" value="1"/>
</dbReference>
<dbReference type="InterPro" id="IPR042933">
    <property type="entry name" value="ATXN7L3B"/>
</dbReference>
<proteinExistence type="predicted"/>
<gene>
    <name evidence="2" type="ORF">GHT09_017341</name>
</gene>
<evidence type="ECO:0000313" key="3">
    <source>
        <dbReference type="Proteomes" id="UP000662637"/>
    </source>
</evidence>
<accession>A0A834Q5F5</accession>
<dbReference type="GO" id="GO:0010468">
    <property type="term" value="P:regulation of gene expression"/>
    <property type="evidence" value="ECO:0007669"/>
    <property type="project" value="TreeGrafter"/>
</dbReference>
<sequence length="135" mass="15356">MLPRQLRVRSAASAQRTEAKRKRPGRLTEAPRLSGGESRPRGCPEPGILESQNERKDLEFRSSLRCRHRFCCYRLHRLRCRSLGAARGARLKCGYFYLEFAETDKGACRLPLCSLPGEPGNGPDQQLQRSPPEFQ</sequence>
<feature type="region of interest" description="Disordered" evidence="1">
    <location>
        <begin position="1"/>
        <end position="50"/>
    </location>
</feature>
<name>A0A834Q5F5_MARMO</name>
<evidence type="ECO:0000256" key="1">
    <source>
        <dbReference type="SAM" id="MobiDB-lite"/>
    </source>
</evidence>
<comment type="caution">
    <text evidence="2">The sequence shown here is derived from an EMBL/GenBank/DDBJ whole genome shotgun (WGS) entry which is preliminary data.</text>
</comment>
<dbReference type="PANTHER" id="PTHR47733:SF1">
    <property type="entry name" value="ATAXIN-7-LIKE PROTEIN 3B"/>
    <property type="match status" value="1"/>
</dbReference>
<dbReference type="Proteomes" id="UP000662637">
    <property type="component" value="Unassembled WGS sequence"/>
</dbReference>
<dbReference type="AlphaFoldDB" id="A0A834Q5F5"/>
<organism evidence="2 3">
    <name type="scientific">Marmota monax</name>
    <name type="common">Woodchuck</name>
    <dbReference type="NCBI Taxonomy" id="9995"/>
    <lineage>
        <taxon>Eukaryota</taxon>
        <taxon>Metazoa</taxon>
        <taxon>Chordata</taxon>
        <taxon>Craniata</taxon>
        <taxon>Vertebrata</taxon>
        <taxon>Euteleostomi</taxon>
        <taxon>Mammalia</taxon>
        <taxon>Eutheria</taxon>
        <taxon>Euarchontoglires</taxon>
        <taxon>Glires</taxon>
        <taxon>Rodentia</taxon>
        <taxon>Sciuromorpha</taxon>
        <taxon>Sciuridae</taxon>
        <taxon>Xerinae</taxon>
        <taxon>Marmotini</taxon>
        <taxon>Marmota</taxon>
    </lineage>
</organism>
<reference evidence="2" key="1">
    <citation type="submission" date="2020-08" db="EMBL/GenBank/DDBJ databases">
        <authorList>
            <person name="Shumante A."/>
            <person name="Zimin A.V."/>
            <person name="Puiu D."/>
            <person name="Salzberg S.L."/>
        </authorList>
    </citation>
    <scope>NUCLEOTIDE SEQUENCE</scope>
    <source>
        <strain evidence="2">WC2-LM</strain>
        <tissue evidence="2">Liver</tissue>
    </source>
</reference>